<proteinExistence type="predicted"/>
<dbReference type="EMBL" id="CM004389">
    <property type="protein sequence ID" value="KAG8657389.1"/>
    <property type="molecule type" value="Genomic_DNA"/>
</dbReference>
<organism evidence="1 2">
    <name type="scientific">Manihot esculenta</name>
    <name type="common">Cassava</name>
    <name type="synonym">Jatropha manihot</name>
    <dbReference type="NCBI Taxonomy" id="3983"/>
    <lineage>
        <taxon>Eukaryota</taxon>
        <taxon>Viridiplantae</taxon>
        <taxon>Streptophyta</taxon>
        <taxon>Embryophyta</taxon>
        <taxon>Tracheophyta</taxon>
        <taxon>Spermatophyta</taxon>
        <taxon>Magnoliopsida</taxon>
        <taxon>eudicotyledons</taxon>
        <taxon>Gunneridae</taxon>
        <taxon>Pentapetalae</taxon>
        <taxon>rosids</taxon>
        <taxon>fabids</taxon>
        <taxon>Malpighiales</taxon>
        <taxon>Euphorbiaceae</taxon>
        <taxon>Crotonoideae</taxon>
        <taxon>Manihoteae</taxon>
        <taxon>Manihot</taxon>
    </lineage>
</organism>
<sequence>MMFKKKIIEKEKVRKTMALKLEKLTDGKKKSIALNIDTSESSNLSSYEEEMAMLVRKFRRAFRKGGSKCKRFVKKYGPKDDSQKDPKEIICYECNKPGHIRPNCPKNKKKKKEDKGKKAMVAVCDAIDESSSDDSNEKNEGNICCMALEKETAEPSKDEKIQVIESEPPNIEELELAFAKVYDKYKTYKRKCASLKLENVSLRSENISLNIVLKENEFYKTQMILFKDLKKELEISKQNCEKLSEKNKVLERKTESLTKDLTKFTKGKQSLELLFGSQRMSGEKSGIGYNGFAN</sequence>
<gene>
    <name evidence="1" type="ORF">MANES_03G065680v8</name>
</gene>
<name>A0ACB7HZI6_MANES</name>
<accession>A0ACB7HZI6</accession>
<dbReference type="Proteomes" id="UP000091857">
    <property type="component" value="Chromosome 3"/>
</dbReference>
<protein>
    <submittedName>
        <fullName evidence="1">Uncharacterized protein</fullName>
    </submittedName>
</protein>
<comment type="caution">
    <text evidence="1">The sequence shown here is derived from an EMBL/GenBank/DDBJ whole genome shotgun (WGS) entry which is preliminary data.</text>
</comment>
<evidence type="ECO:0000313" key="2">
    <source>
        <dbReference type="Proteomes" id="UP000091857"/>
    </source>
</evidence>
<evidence type="ECO:0000313" key="1">
    <source>
        <dbReference type="EMBL" id="KAG8657389.1"/>
    </source>
</evidence>
<reference evidence="2" key="1">
    <citation type="journal article" date="2016" name="Nat. Biotechnol.">
        <title>Sequencing wild and cultivated cassava and related species reveals extensive interspecific hybridization and genetic diversity.</title>
        <authorList>
            <person name="Bredeson J.V."/>
            <person name="Lyons J.B."/>
            <person name="Prochnik S.E."/>
            <person name="Wu G.A."/>
            <person name="Ha C.M."/>
            <person name="Edsinger-Gonzales E."/>
            <person name="Grimwood J."/>
            <person name="Schmutz J."/>
            <person name="Rabbi I.Y."/>
            <person name="Egesi C."/>
            <person name="Nauluvula P."/>
            <person name="Lebot V."/>
            <person name="Ndunguru J."/>
            <person name="Mkamilo G."/>
            <person name="Bart R.S."/>
            <person name="Setter T.L."/>
            <person name="Gleadow R.M."/>
            <person name="Kulakow P."/>
            <person name="Ferguson M.E."/>
            <person name="Rounsley S."/>
            <person name="Rokhsar D.S."/>
        </authorList>
    </citation>
    <scope>NUCLEOTIDE SEQUENCE [LARGE SCALE GENOMIC DNA]</scope>
    <source>
        <strain evidence="2">cv. AM560-2</strain>
    </source>
</reference>
<keyword evidence="2" id="KW-1185">Reference proteome</keyword>